<proteinExistence type="inferred from homology"/>
<dbReference type="OMA" id="WYHDNEK"/>
<evidence type="ECO:0000256" key="2">
    <source>
        <dbReference type="SAM" id="MobiDB-lite"/>
    </source>
</evidence>
<feature type="region of interest" description="Disordered" evidence="2">
    <location>
        <begin position="211"/>
        <end position="232"/>
    </location>
</feature>
<dbReference type="OrthoDB" id="287258at2759"/>
<organism evidence="3 4">
    <name type="scientific">Pseudocohnilembus persalinus</name>
    <name type="common">Ciliate</name>
    <dbReference type="NCBI Taxonomy" id="266149"/>
    <lineage>
        <taxon>Eukaryota</taxon>
        <taxon>Sar</taxon>
        <taxon>Alveolata</taxon>
        <taxon>Ciliophora</taxon>
        <taxon>Intramacronucleata</taxon>
        <taxon>Oligohymenophorea</taxon>
        <taxon>Scuticociliatia</taxon>
        <taxon>Philasterida</taxon>
        <taxon>Pseudocohnilembidae</taxon>
        <taxon>Pseudocohnilembus</taxon>
    </lineage>
</organism>
<reference evidence="3 4" key="1">
    <citation type="journal article" date="2015" name="Sci. Rep.">
        <title>Genome of the facultative scuticociliatosis pathogen Pseudocohnilembus persalinus provides insight into its virulence through horizontal gene transfer.</title>
        <authorList>
            <person name="Xiong J."/>
            <person name="Wang G."/>
            <person name="Cheng J."/>
            <person name="Tian M."/>
            <person name="Pan X."/>
            <person name="Warren A."/>
            <person name="Jiang C."/>
            <person name="Yuan D."/>
            <person name="Miao W."/>
        </authorList>
    </citation>
    <scope>NUCLEOTIDE SEQUENCE [LARGE SCALE GENOMIC DNA]</scope>
    <source>
        <strain evidence="3">36N120E</strain>
    </source>
</reference>
<dbReference type="EMBL" id="LDAU01000155">
    <property type="protein sequence ID" value="KRX02434.1"/>
    <property type="molecule type" value="Genomic_DNA"/>
</dbReference>
<gene>
    <name evidence="3" type="ORF">PPERSA_10051</name>
</gene>
<dbReference type="Proteomes" id="UP000054937">
    <property type="component" value="Unassembled WGS sequence"/>
</dbReference>
<keyword evidence="4" id="KW-1185">Reference proteome</keyword>
<protein>
    <submittedName>
        <fullName evidence="3">Uncharacterized protein</fullName>
    </submittedName>
</protein>
<dbReference type="InParanoid" id="A0A0V0QJP9"/>
<name>A0A0V0QJP9_PSEPJ</name>
<dbReference type="InterPro" id="IPR029488">
    <property type="entry name" value="Hmw/CFAP97"/>
</dbReference>
<accession>A0A0V0QJP9</accession>
<dbReference type="Pfam" id="PF13879">
    <property type="entry name" value="Hmw_CFAP97"/>
    <property type="match status" value="1"/>
</dbReference>
<dbReference type="InterPro" id="IPR038792">
    <property type="entry name" value="CFAP97D1/2"/>
</dbReference>
<sequence length="258" mass="30548">MWNIASSNQLVTTRKTTEDQKRHLINLAYAKKQIDTKKPWVPQHSLTKFKNKYYNNWTQKINIENYKLLNKMMTIEKQKTTLNPEIQKKQQKNFKSLYPVVVKSQQTEIASENKELIKRLQNAKSNYGPKMWREQNKCQQYRNNLQQKYRKKGGSQNQYIDYSELAKMQLPPDSKVFLMNSTYQNNSNYSRSLAHSQQASTRFNYKQSLGTSQSNFFPSNNNTNKLSQSKSQQNFNLKNKTNFQFSLEKAVEQNQKNI</sequence>
<dbReference type="PANTHER" id="PTHR33768">
    <property type="entry name" value="MIP11318P"/>
    <property type="match status" value="1"/>
</dbReference>
<comment type="similarity">
    <text evidence="1">Belongs to the CFAP97 family.</text>
</comment>
<evidence type="ECO:0000313" key="3">
    <source>
        <dbReference type="EMBL" id="KRX02434.1"/>
    </source>
</evidence>
<comment type="caution">
    <text evidence="3">The sequence shown here is derived from an EMBL/GenBank/DDBJ whole genome shotgun (WGS) entry which is preliminary data.</text>
</comment>
<evidence type="ECO:0000256" key="1">
    <source>
        <dbReference type="ARBA" id="ARBA00008315"/>
    </source>
</evidence>
<dbReference type="AlphaFoldDB" id="A0A0V0QJP9"/>
<dbReference type="PANTHER" id="PTHR33768:SF3">
    <property type="entry name" value="MIP11318P"/>
    <property type="match status" value="1"/>
</dbReference>
<evidence type="ECO:0000313" key="4">
    <source>
        <dbReference type="Proteomes" id="UP000054937"/>
    </source>
</evidence>